<comment type="cofactor">
    <cofactor evidence="5">
        <name>pyridoxal 5'-phosphate</name>
        <dbReference type="ChEBI" id="CHEBI:597326"/>
    </cofactor>
</comment>
<dbReference type="PANTHER" id="PTHR11773">
    <property type="entry name" value="GLYCINE DEHYDROGENASE, DECARBOXYLATING"/>
    <property type="match status" value="1"/>
</dbReference>
<comment type="similarity">
    <text evidence="5">Belongs to the GcvP family. C-terminal subunit subfamily.</text>
</comment>
<dbReference type="HAMAP" id="MF_00713">
    <property type="entry name" value="GcvPB"/>
    <property type="match status" value="1"/>
</dbReference>
<dbReference type="GO" id="GO:0005960">
    <property type="term" value="C:glycine cleavage complex"/>
    <property type="evidence" value="ECO:0007669"/>
    <property type="project" value="TreeGrafter"/>
</dbReference>
<dbReference type="PATRIC" id="fig|45067.4.peg.1730"/>
<keyword evidence="2 5" id="KW-0663">Pyridoxal phosphate</keyword>
<reference evidence="8 9" key="1">
    <citation type="submission" date="2015-11" db="EMBL/GenBank/DDBJ databases">
        <title>Genomic analysis of 38 Legionella species identifies large and diverse effector repertoires.</title>
        <authorList>
            <person name="Burstein D."/>
            <person name="Amaro F."/>
            <person name="Zusman T."/>
            <person name="Lifshitz Z."/>
            <person name="Cohen O."/>
            <person name="Gilbert J.A."/>
            <person name="Pupko T."/>
            <person name="Shuman H.A."/>
            <person name="Segal G."/>
        </authorList>
    </citation>
    <scope>NUCLEOTIDE SEQUENCE [LARGE SCALE GENOMIC DNA]</scope>
    <source>
        <strain evidence="8 9">ATCC 49751</strain>
    </source>
</reference>
<dbReference type="InterPro" id="IPR000192">
    <property type="entry name" value="Aminotrans_V_dom"/>
</dbReference>
<dbReference type="Pfam" id="PF00266">
    <property type="entry name" value="Aminotran_5"/>
    <property type="match status" value="1"/>
</dbReference>
<dbReference type="InterPro" id="IPR015421">
    <property type="entry name" value="PyrdxlP-dep_Trfase_major"/>
</dbReference>
<organism evidence="8 9">
    <name type="scientific">Legionella lansingensis</name>
    <dbReference type="NCBI Taxonomy" id="45067"/>
    <lineage>
        <taxon>Bacteria</taxon>
        <taxon>Pseudomonadati</taxon>
        <taxon>Pseudomonadota</taxon>
        <taxon>Gammaproteobacteria</taxon>
        <taxon>Legionellales</taxon>
        <taxon>Legionellaceae</taxon>
        <taxon>Legionella</taxon>
    </lineage>
</organism>
<sequence length="476" mass="52373">MAQIPATREKQLAIPKHLLRNKSPRLPACSELQVVRHYTGLSQLNYSIDTNFYPLGSCTMKYNPRGVHKAASKPAFLNRHPLAPEKASQGFLQILHDLQGYLAEITGMPGVSLTPMAGSQGEFAGVAMIKAYHQSRGDTARDEILIPDAAHGTNPASAVMCGFKVVELKTAKDGDIDLDEVRSKVGPKTAGIMLTNPSTLGLFMRQIKEIANIVHQAGGLLYYDGANLNAILGKVRPGDMGFDVMHLNLHKTFATPHGGGGPGAGPVAVGKRLLPYLPLPIVIKENDIYRWATRTDYPQSIGRLSCFMGNAGILLRAYFYIRTLGKEGLLRVSEFATLNANYLLSELSKTGFRPAYPGRRAAHEFILTLSQEKKLYGITAMDLAKRLLDYGFHAPTTYFPLLVPECLLIEPTETECKEELDGFISAMQAIRHEAESNPNLLKQAPHNLPVRRLDDVKAARELDLNYYSHHTSESAE</sequence>
<dbReference type="Gene3D" id="3.90.1150.10">
    <property type="entry name" value="Aspartate Aminotransferase, domain 1"/>
    <property type="match status" value="1"/>
</dbReference>
<dbReference type="InterPro" id="IPR015422">
    <property type="entry name" value="PyrdxlP-dep_Trfase_small"/>
</dbReference>
<dbReference type="InterPro" id="IPR049316">
    <property type="entry name" value="GDC-P_C"/>
</dbReference>
<name>A0A0W0VMA5_9GAMM</name>
<feature type="domain" description="Glycine dehydrogenase C-terminal" evidence="7">
    <location>
        <begin position="333"/>
        <end position="436"/>
    </location>
</feature>
<accession>A0A0W0VMA5</accession>
<dbReference type="InterPro" id="IPR015424">
    <property type="entry name" value="PyrdxlP-dep_Trfase"/>
</dbReference>
<gene>
    <name evidence="8" type="primary">gcsB</name>
    <name evidence="5" type="synonym">gcvPB</name>
    <name evidence="8" type="ORF">Llan_1651</name>
</gene>
<evidence type="ECO:0000259" key="6">
    <source>
        <dbReference type="Pfam" id="PF00266"/>
    </source>
</evidence>
<comment type="catalytic activity">
    <reaction evidence="4 5">
        <text>N(6)-[(R)-lipoyl]-L-lysyl-[glycine-cleavage complex H protein] + glycine + H(+) = N(6)-[(R)-S(8)-aminomethyldihydrolipoyl]-L-lysyl-[glycine-cleavage complex H protein] + CO2</text>
        <dbReference type="Rhea" id="RHEA:24304"/>
        <dbReference type="Rhea" id="RHEA-COMP:10494"/>
        <dbReference type="Rhea" id="RHEA-COMP:10495"/>
        <dbReference type="ChEBI" id="CHEBI:15378"/>
        <dbReference type="ChEBI" id="CHEBI:16526"/>
        <dbReference type="ChEBI" id="CHEBI:57305"/>
        <dbReference type="ChEBI" id="CHEBI:83099"/>
        <dbReference type="ChEBI" id="CHEBI:83143"/>
        <dbReference type="EC" id="1.4.4.2"/>
    </reaction>
</comment>
<protein>
    <recommendedName>
        <fullName evidence="5">Probable glycine dehydrogenase (decarboxylating) subunit 2</fullName>
        <ecNumber evidence="5">1.4.4.2</ecNumber>
    </recommendedName>
    <alternativeName>
        <fullName evidence="5">Glycine cleavage system P-protein subunit 2</fullName>
    </alternativeName>
    <alternativeName>
        <fullName evidence="5">Glycine decarboxylase subunit 2</fullName>
    </alternativeName>
    <alternativeName>
        <fullName evidence="5">Glycine dehydrogenase (aminomethyl-transferring) subunit 2</fullName>
    </alternativeName>
</protein>
<evidence type="ECO:0000313" key="8">
    <source>
        <dbReference type="EMBL" id="KTD20921.1"/>
    </source>
</evidence>
<dbReference type="InterPro" id="IPR023012">
    <property type="entry name" value="GcvPB"/>
</dbReference>
<comment type="function">
    <text evidence="1 5">The glycine cleavage system catalyzes the degradation of glycine. The P protein binds the alpha-amino group of glycine through its pyridoxal phosphate cofactor; CO(2) is released and the remaining methylamine moiety is then transferred to the lipoamide cofactor of the H protein.</text>
</comment>
<dbReference type="EC" id="1.4.4.2" evidence="5"/>
<dbReference type="AlphaFoldDB" id="A0A0W0VMA5"/>
<evidence type="ECO:0000313" key="9">
    <source>
        <dbReference type="Proteomes" id="UP000054869"/>
    </source>
</evidence>
<dbReference type="GO" id="GO:0004375">
    <property type="term" value="F:glycine dehydrogenase (decarboxylating) activity"/>
    <property type="evidence" value="ECO:0007669"/>
    <property type="project" value="UniProtKB-EC"/>
</dbReference>
<dbReference type="eggNOG" id="COG1003">
    <property type="taxonomic scope" value="Bacteria"/>
</dbReference>
<evidence type="ECO:0000256" key="5">
    <source>
        <dbReference type="HAMAP-Rule" id="MF_00713"/>
    </source>
</evidence>
<dbReference type="GO" id="GO:0030170">
    <property type="term" value="F:pyridoxal phosphate binding"/>
    <property type="evidence" value="ECO:0007669"/>
    <property type="project" value="TreeGrafter"/>
</dbReference>
<dbReference type="FunFam" id="3.90.1150.10:FF:000014">
    <property type="entry name" value="Probable glycine dehydrogenase (decarboxylating) subunit 2"/>
    <property type="match status" value="1"/>
</dbReference>
<dbReference type="GO" id="GO:0005829">
    <property type="term" value="C:cytosol"/>
    <property type="evidence" value="ECO:0007669"/>
    <property type="project" value="TreeGrafter"/>
</dbReference>
<dbReference type="PANTHER" id="PTHR11773:SF1">
    <property type="entry name" value="GLYCINE DEHYDROGENASE (DECARBOXYLATING), MITOCHONDRIAL"/>
    <property type="match status" value="1"/>
</dbReference>
<comment type="caution">
    <text evidence="8">The sequence shown here is derived from an EMBL/GenBank/DDBJ whole genome shotgun (WGS) entry which is preliminary data.</text>
</comment>
<dbReference type="Proteomes" id="UP000054869">
    <property type="component" value="Unassembled WGS sequence"/>
</dbReference>
<dbReference type="NCBIfam" id="NF003346">
    <property type="entry name" value="PRK04366.1"/>
    <property type="match status" value="1"/>
</dbReference>
<dbReference type="Gene3D" id="6.20.440.10">
    <property type="match status" value="1"/>
</dbReference>
<evidence type="ECO:0000256" key="3">
    <source>
        <dbReference type="ARBA" id="ARBA00023002"/>
    </source>
</evidence>
<dbReference type="GO" id="GO:0019464">
    <property type="term" value="P:glycine decarboxylation via glycine cleavage system"/>
    <property type="evidence" value="ECO:0007669"/>
    <property type="project" value="UniProtKB-UniRule"/>
</dbReference>
<comment type="subunit">
    <text evidence="5">The glycine cleavage system is composed of four proteins: P, T, L and H. In this organism, the P 'protein' is a heterodimer of two subunits.</text>
</comment>
<dbReference type="Gene3D" id="3.40.640.10">
    <property type="entry name" value="Type I PLP-dependent aspartate aminotransferase-like (Major domain)"/>
    <property type="match status" value="1"/>
</dbReference>
<dbReference type="GO" id="GO:0016594">
    <property type="term" value="F:glycine binding"/>
    <property type="evidence" value="ECO:0007669"/>
    <property type="project" value="TreeGrafter"/>
</dbReference>
<dbReference type="FunFam" id="3.40.640.10:FF:000224">
    <property type="entry name" value="Probable glycine dehydrogenase (decarboxylating) subunit 2"/>
    <property type="match status" value="1"/>
</dbReference>
<dbReference type="CDD" id="cd00613">
    <property type="entry name" value="GDC-P"/>
    <property type="match status" value="1"/>
</dbReference>
<dbReference type="SUPFAM" id="SSF53383">
    <property type="entry name" value="PLP-dependent transferases"/>
    <property type="match status" value="1"/>
</dbReference>
<proteinExistence type="inferred from homology"/>
<feature type="domain" description="Aminotransferase class V" evidence="6">
    <location>
        <begin position="139"/>
        <end position="258"/>
    </location>
</feature>
<keyword evidence="3 5" id="KW-0560">Oxidoreductase</keyword>
<evidence type="ECO:0000256" key="4">
    <source>
        <dbReference type="ARBA" id="ARBA00049026"/>
    </source>
</evidence>
<feature type="modified residue" description="N6-(pyridoxal phosphate)lysine" evidence="5">
    <location>
        <position position="251"/>
    </location>
</feature>
<evidence type="ECO:0000259" key="7">
    <source>
        <dbReference type="Pfam" id="PF21478"/>
    </source>
</evidence>
<evidence type="ECO:0000256" key="2">
    <source>
        <dbReference type="ARBA" id="ARBA00022898"/>
    </source>
</evidence>
<dbReference type="InterPro" id="IPR020581">
    <property type="entry name" value="GDC_P"/>
</dbReference>
<keyword evidence="9" id="KW-1185">Reference proteome</keyword>
<dbReference type="STRING" id="45067.Llan_1651"/>
<dbReference type="EMBL" id="LNYI01000033">
    <property type="protein sequence ID" value="KTD20921.1"/>
    <property type="molecule type" value="Genomic_DNA"/>
</dbReference>
<dbReference type="Pfam" id="PF21478">
    <property type="entry name" value="GcvP2_C"/>
    <property type="match status" value="1"/>
</dbReference>
<evidence type="ECO:0000256" key="1">
    <source>
        <dbReference type="ARBA" id="ARBA00003788"/>
    </source>
</evidence>